<dbReference type="PANTHER" id="PTHR43767:SF1">
    <property type="entry name" value="NONRIBOSOMAL PEPTIDE SYNTHASE PES1 (EUROFUNG)-RELATED"/>
    <property type="match status" value="1"/>
</dbReference>
<dbReference type="PROSITE" id="PS00455">
    <property type="entry name" value="AMP_BINDING"/>
    <property type="match status" value="1"/>
</dbReference>
<proteinExistence type="inferred from homology"/>
<dbReference type="Gene3D" id="3.30.300.30">
    <property type="match status" value="1"/>
</dbReference>
<dbReference type="InterPro" id="IPR020845">
    <property type="entry name" value="AMP-binding_CS"/>
</dbReference>
<dbReference type="InterPro" id="IPR042099">
    <property type="entry name" value="ANL_N_sf"/>
</dbReference>
<evidence type="ECO:0000313" key="6">
    <source>
        <dbReference type="Proteomes" id="UP000199584"/>
    </source>
</evidence>
<protein>
    <submittedName>
        <fullName evidence="5">Feruloyl-CoA synthase</fullName>
    </submittedName>
</protein>
<dbReference type="InterPro" id="IPR025110">
    <property type="entry name" value="AMP-bd_C"/>
</dbReference>
<feature type="domain" description="AMP-binding enzyme C-terminal" evidence="4">
    <location>
        <begin position="420"/>
        <end position="495"/>
    </location>
</feature>
<dbReference type="RefSeq" id="WP_092484794.1">
    <property type="nucleotide sequence ID" value="NZ_FOYM01000021.1"/>
</dbReference>
<keyword evidence="6" id="KW-1185">Reference proteome</keyword>
<dbReference type="GO" id="GO:0016878">
    <property type="term" value="F:acid-thiol ligase activity"/>
    <property type="evidence" value="ECO:0007669"/>
    <property type="project" value="UniProtKB-ARBA"/>
</dbReference>
<dbReference type="STRING" id="39060.SAMN05660706_1213"/>
<name>A0A1I6DXY5_9FIRM</name>
<dbReference type="Proteomes" id="UP000199584">
    <property type="component" value="Unassembled WGS sequence"/>
</dbReference>
<evidence type="ECO:0000259" key="3">
    <source>
        <dbReference type="Pfam" id="PF00501"/>
    </source>
</evidence>
<dbReference type="InterPro" id="IPR000873">
    <property type="entry name" value="AMP-dep_synth/lig_dom"/>
</dbReference>
<dbReference type="FunFam" id="3.30.300.30:FF:000008">
    <property type="entry name" value="2,3-dihydroxybenzoate-AMP ligase"/>
    <property type="match status" value="1"/>
</dbReference>
<evidence type="ECO:0000256" key="2">
    <source>
        <dbReference type="ARBA" id="ARBA00022598"/>
    </source>
</evidence>
<feature type="domain" description="AMP-dependent synthetase/ligase" evidence="3">
    <location>
        <begin position="8"/>
        <end position="370"/>
    </location>
</feature>
<evidence type="ECO:0000313" key="5">
    <source>
        <dbReference type="EMBL" id="SFR10390.1"/>
    </source>
</evidence>
<evidence type="ECO:0000259" key="4">
    <source>
        <dbReference type="Pfam" id="PF13193"/>
    </source>
</evidence>
<reference evidence="6" key="1">
    <citation type="submission" date="2016-10" db="EMBL/GenBank/DDBJ databases">
        <authorList>
            <person name="Varghese N."/>
            <person name="Submissions S."/>
        </authorList>
    </citation>
    <scope>NUCLEOTIDE SEQUENCE [LARGE SCALE GENOMIC DNA]</scope>
    <source>
        <strain evidence="6">DSM 3669</strain>
    </source>
</reference>
<dbReference type="Gene3D" id="3.40.50.12780">
    <property type="entry name" value="N-terminal domain of ligase-like"/>
    <property type="match status" value="1"/>
</dbReference>
<evidence type="ECO:0000256" key="1">
    <source>
        <dbReference type="ARBA" id="ARBA00006432"/>
    </source>
</evidence>
<comment type="similarity">
    <text evidence="1">Belongs to the ATP-dependent AMP-binding enzyme family.</text>
</comment>
<organism evidence="5 6">
    <name type="scientific">Desulfoscipio geothermicus DSM 3669</name>
    <dbReference type="NCBI Taxonomy" id="1121426"/>
    <lineage>
        <taxon>Bacteria</taxon>
        <taxon>Bacillati</taxon>
        <taxon>Bacillota</taxon>
        <taxon>Clostridia</taxon>
        <taxon>Eubacteriales</taxon>
        <taxon>Desulfallaceae</taxon>
        <taxon>Desulfoscipio</taxon>
    </lineage>
</organism>
<dbReference type="EMBL" id="FOYM01000021">
    <property type="protein sequence ID" value="SFR10390.1"/>
    <property type="molecule type" value="Genomic_DNA"/>
</dbReference>
<dbReference type="CDD" id="cd17631">
    <property type="entry name" value="FACL_FadD13-like"/>
    <property type="match status" value="1"/>
</dbReference>
<gene>
    <name evidence="5" type="ORF">SAMN05660706_1213</name>
</gene>
<dbReference type="AlphaFoldDB" id="A0A1I6DXY5"/>
<sequence>MDIGGMLARNARRHPEKEALVYGDRRYNYRQLNESVNCLANALVGLGVQKGEKVAFMMQNSDRYVITFMAVMKLGAVAVPVNFRLAAPEVEYIVNHSDSVVFIYDPEYGELVASVKEKLPRVRYLILAGAGEQPGDVLGWDRLVAVASPTEPGGVVDEADDCEILYTSGTTGRPKGALFDHHRILHVALTMVVHLGVNPGDRLLHVAPLFHSAQLNLFMVSGMYAGATHVVMRAFDPRAVLETLQRERITLFFGVPTMYNFMLQVPDFDSYDISSVTRFGYGAAPMPTELVRRALAKFPTNRFYNLCGLTEGGPSGVLLEPEDQLRKPGAGGKAIIGSEARVVDEAGQDVLPGHVGEFILRGETVMKCYYKNPDATAETLREGWLHTGDLATIDEEGYISLVDRKKDMIITGGENVYSTEVEQVLHQHPGVLEAAVIGVRHPVWGETVTAVVCHKPGATVTGEELKAFCANRLADYKIPRIYKFIKFLPRNASGKVLKRVLRETYQVSASGDIES</sequence>
<keyword evidence="2" id="KW-0436">Ligase</keyword>
<dbReference type="Pfam" id="PF13193">
    <property type="entry name" value="AMP-binding_C"/>
    <property type="match status" value="1"/>
</dbReference>
<dbReference type="PANTHER" id="PTHR43767">
    <property type="entry name" value="LONG-CHAIN-FATTY-ACID--COA LIGASE"/>
    <property type="match status" value="1"/>
</dbReference>
<dbReference type="InterPro" id="IPR050237">
    <property type="entry name" value="ATP-dep_AMP-bd_enzyme"/>
</dbReference>
<dbReference type="NCBIfam" id="NF004837">
    <property type="entry name" value="PRK06187.1"/>
    <property type="match status" value="1"/>
</dbReference>
<dbReference type="SUPFAM" id="SSF56801">
    <property type="entry name" value="Acetyl-CoA synthetase-like"/>
    <property type="match status" value="1"/>
</dbReference>
<dbReference type="OrthoDB" id="9778383at2"/>
<dbReference type="Pfam" id="PF00501">
    <property type="entry name" value="AMP-binding"/>
    <property type="match status" value="1"/>
</dbReference>
<accession>A0A1I6DXY5</accession>
<dbReference type="InterPro" id="IPR045851">
    <property type="entry name" value="AMP-bd_C_sf"/>
</dbReference>